<sequence length="196" mass="22080">MSTLRPPIVSSITIKKPYWSANLLNFFKSGIFSRGFEGVSTKTARMRCLLVSKNFCNSTTSLEFPNPKNLHFPNLVIMTCVSLKGKPKMPTVSHNNGFFFWSEVVLFNESPEFFFSSQKVSKLRAVDIADMPLDTRYTSSFGLRLSPSQFGVFFSKPKGLKRFSTILPFIRFFAFSSPFFAAKTPASSSRNTCSEP</sequence>
<reference evidence="1 2" key="1">
    <citation type="journal article" date="2008" name="FEMS Yeast Res.">
        <title>Comparative genome analysis of a Saccharomyces cerevisiae wine strain.</title>
        <authorList>
            <person name="Borneman A.R."/>
            <person name="Forgan A.H."/>
            <person name="Pretorius I.S."/>
            <person name="Chambers P.J."/>
        </authorList>
    </citation>
    <scope>NUCLEOTIDE SEQUENCE [LARGE SCALE GENOMIC DNA]</scope>
    <source>
        <strain evidence="1 2">AWRI1631</strain>
    </source>
</reference>
<comment type="caution">
    <text evidence="1">The sequence shown here is derived from an EMBL/GenBank/DDBJ whole genome shotgun (WGS) entry which is preliminary data.</text>
</comment>
<proteinExistence type="predicted"/>
<gene>
    <name evidence="1" type="ORF">AWRI1631_120040</name>
</gene>
<evidence type="ECO:0000313" key="1">
    <source>
        <dbReference type="EMBL" id="EDZ70796.1"/>
    </source>
</evidence>
<dbReference type="Proteomes" id="UP000008988">
    <property type="component" value="Unassembled WGS sequence"/>
</dbReference>
<dbReference type="AlphaFoldDB" id="B5VMP6"/>
<name>B5VMP6_YEAS6</name>
<dbReference type="EMBL" id="ABSV01001532">
    <property type="protein sequence ID" value="EDZ70796.1"/>
    <property type="molecule type" value="Genomic_DNA"/>
</dbReference>
<accession>B5VMP6</accession>
<organism evidence="1 2">
    <name type="scientific">Saccharomyces cerevisiae (strain AWRI1631)</name>
    <name type="common">Baker's yeast</name>
    <dbReference type="NCBI Taxonomy" id="545124"/>
    <lineage>
        <taxon>Eukaryota</taxon>
        <taxon>Fungi</taxon>
        <taxon>Dikarya</taxon>
        <taxon>Ascomycota</taxon>
        <taxon>Saccharomycotina</taxon>
        <taxon>Saccharomycetes</taxon>
        <taxon>Saccharomycetales</taxon>
        <taxon>Saccharomycetaceae</taxon>
        <taxon>Saccharomyces</taxon>
    </lineage>
</organism>
<protein>
    <submittedName>
        <fullName evidence="1">Uncharacterized protein</fullName>
    </submittedName>
</protein>
<evidence type="ECO:0000313" key="2">
    <source>
        <dbReference type="Proteomes" id="UP000008988"/>
    </source>
</evidence>